<keyword evidence="10" id="KW-0521">NADP</keyword>
<proteinExistence type="inferred from homology"/>
<dbReference type="InterPro" id="IPR012675">
    <property type="entry name" value="Beta-grasp_dom_sf"/>
</dbReference>
<evidence type="ECO:0000256" key="13">
    <source>
        <dbReference type="ARBA" id="ARBA00023014"/>
    </source>
</evidence>
<feature type="domain" description="FAD-binding FR-type" evidence="20">
    <location>
        <begin position="17"/>
        <end position="130"/>
    </location>
</feature>
<dbReference type="EC" id="1.14.12.17" evidence="4"/>
<dbReference type="FunFam" id="3.40.50.80:FF:000010">
    <property type="entry name" value="Flavohemoprotein"/>
    <property type="match status" value="1"/>
</dbReference>
<dbReference type="InterPro" id="IPR008333">
    <property type="entry name" value="Cbr1-like_FAD-bd_dom"/>
</dbReference>
<dbReference type="InterPro" id="IPR001433">
    <property type="entry name" value="OxRdtase_FAD/NAD-bd"/>
</dbReference>
<dbReference type="PROSITE" id="PS51384">
    <property type="entry name" value="FAD_FR"/>
    <property type="match status" value="1"/>
</dbReference>
<keyword evidence="5" id="KW-0349">Heme</keyword>
<keyword evidence="11" id="KW-0560">Oxidoreductase</keyword>
<keyword evidence="12" id="KW-0408">Iron</keyword>
<dbReference type="PANTHER" id="PTHR47354">
    <property type="entry name" value="NADH OXIDOREDUCTASE HCR"/>
    <property type="match status" value="1"/>
</dbReference>
<evidence type="ECO:0000259" key="20">
    <source>
        <dbReference type="PROSITE" id="PS51384"/>
    </source>
</evidence>
<evidence type="ECO:0000256" key="11">
    <source>
        <dbReference type="ARBA" id="ARBA00023002"/>
    </source>
</evidence>
<dbReference type="Gene3D" id="3.40.50.80">
    <property type="entry name" value="Nucleotide-binding domain of ferredoxin-NADP reductase (FNR) module"/>
    <property type="match status" value="1"/>
</dbReference>
<dbReference type="Gene3D" id="2.40.30.10">
    <property type="entry name" value="Translation factors"/>
    <property type="match status" value="1"/>
</dbReference>
<dbReference type="InterPro" id="IPR039261">
    <property type="entry name" value="FNR_nucleotide-bd"/>
</dbReference>
<dbReference type="InterPro" id="IPR017927">
    <property type="entry name" value="FAD-bd_FR_type"/>
</dbReference>
<evidence type="ECO:0000256" key="14">
    <source>
        <dbReference type="ARBA" id="ARBA00023027"/>
    </source>
</evidence>
<dbReference type="Proteomes" id="UP000014411">
    <property type="component" value="Unassembled WGS sequence"/>
</dbReference>
<sequence>MHRAAGVLGNMSKICDPRFRPFKVVKKIRESANITSFYLEPLNPGHWQVFEAGQFLTLRIPHPSGDAPIVRNYTVSSSPAETAFYRITVKREASLKPELPDGVGSLWLHDNVEEGALLQIDGPRGAFKLDSSSDRPVILLSGGVGLTPAMSMLKVLATQSDRRVWFIHACDSGNVHALKAETDQLAASRGGIEVHYCYRFPSAQDVSGGGFHSSGFVTRQTLQGLLPLDDYEVYMCGPPPFMQAMYDLLTGLGIDRKRIAYEFFGPASLLAPAAANDAKVAKPAPEEPIADTSNGGLTVKVQETGRELIWDDTSESLLSFLEARGVEPPFSCRVGVCSGCLQGLVSGEVEYIEDPLDEVPEGKILLCCSRPRSSVVLDLANA</sequence>
<keyword evidence="8" id="KW-0479">Metal-binding</keyword>
<name>S3HBX2_9HYPH</name>
<feature type="domain" description="2Fe-2S ferredoxin-type" evidence="19">
    <location>
        <begin position="295"/>
        <end position="382"/>
    </location>
</feature>
<keyword evidence="7" id="KW-0001">2Fe-2S</keyword>
<dbReference type="InterPro" id="IPR050415">
    <property type="entry name" value="MRET"/>
</dbReference>
<comment type="cofactor">
    <cofactor evidence="1">
        <name>heme b</name>
        <dbReference type="ChEBI" id="CHEBI:60344"/>
    </cofactor>
</comment>
<evidence type="ECO:0000256" key="12">
    <source>
        <dbReference type="ARBA" id="ARBA00023004"/>
    </source>
</evidence>
<dbReference type="CDD" id="cd00207">
    <property type="entry name" value="fer2"/>
    <property type="match status" value="1"/>
</dbReference>
<comment type="caution">
    <text evidence="21">The sequence shown here is derived from an EMBL/GenBank/DDBJ whole genome shotgun (WGS) entry which is preliminary data.</text>
</comment>
<evidence type="ECO:0000256" key="6">
    <source>
        <dbReference type="ARBA" id="ARBA00022630"/>
    </source>
</evidence>
<evidence type="ECO:0000256" key="8">
    <source>
        <dbReference type="ARBA" id="ARBA00022723"/>
    </source>
</evidence>
<dbReference type="eggNOG" id="COG1018">
    <property type="taxonomic scope" value="Bacteria"/>
</dbReference>
<accession>S3HBX2</accession>
<evidence type="ECO:0000256" key="2">
    <source>
        <dbReference type="ARBA" id="ARBA00001974"/>
    </source>
</evidence>
<evidence type="ECO:0000256" key="3">
    <source>
        <dbReference type="ARBA" id="ARBA00006401"/>
    </source>
</evidence>
<dbReference type="PRINTS" id="PR00406">
    <property type="entry name" value="CYTB5RDTASE"/>
</dbReference>
<evidence type="ECO:0000313" key="22">
    <source>
        <dbReference type="Proteomes" id="UP000014411"/>
    </source>
</evidence>
<dbReference type="Pfam" id="PF00111">
    <property type="entry name" value="Fer2"/>
    <property type="match status" value="1"/>
</dbReference>
<evidence type="ECO:0000256" key="10">
    <source>
        <dbReference type="ARBA" id="ARBA00022857"/>
    </source>
</evidence>
<gene>
    <name evidence="21" type="ORF">RGCCGE502_21720</name>
</gene>
<evidence type="ECO:0000256" key="9">
    <source>
        <dbReference type="ARBA" id="ARBA00022827"/>
    </source>
</evidence>
<dbReference type="Pfam" id="PF00970">
    <property type="entry name" value="FAD_binding_6"/>
    <property type="match status" value="1"/>
</dbReference>
<keyword evidence="9" id="KW-0274">FAD</keyword>
<comment type="catalytic activity">
    <reaction evidence="17">
        <text>2 nitric oxide + NADPH + 2 O2 = 2 nitrate + NADP(+) + H(+)</text>
        <dbReference type="Rhea" id="RHEA:19465"/>
        <dbReference type="ChEBI" id="CHEBI:15378"/>
        <dbReference type="ChEBI" id="CHEBI:15379"/>
        <dbReference type="ChEBI" id="CHEBI:16480"/>
        <dbReference type="ChEBI" id="CHEBI:17632"/>
        <dbReference type="ChEBI" id="CHEBI:57783"/>
        <dbReference type="ChEBI" id="CHEBI:58349"/>
        <dbReference type="EC" id="1.14.12.17"/>
    </reaction>
</comment>
<dbReference type="SUPFAM" id="SSF54292">
    <property type="entry name" value="2Fe-2S ferredoxin-like"/>
    <property type="match status" value="1"/>
</dbReference>
<dbReference type="CDD" id="cd06184">
    <property type="entry name" value="flavohem_like_fad_nad_binding"/>
    <property type="match status" value="1"/>
</dbReference>
<dbReference type="InterPro" id="IPR017938">
    <property type="entry name" value="Riboflavin_synthase-like_b-brl"/>
</dbReference>
<dbReference type="GO" id="GO:0051537">
    <property type="term" value="F:2 iron, 2 sulfur cluster binding"/>
    <property type="evidence" value="ECO:0007669"/>
    <property type="project" value="UniProtKB-KW"/>
</dbReference>
<evidence type="ECO:0000256" key="1">
    <source>
        <dbReference type="ARBA" id="ARBA00001970"/>
    </source>
</evidence>
<evidence type="ECO:0000256" key="7">
    <source>
        <dbReference type="ARBA" id="ARBA00022714"/>
    </source>
</evidence>
<keyword evidence="6" id="KW-0285">Flavoprotein</keyword>
<dbReference type="GO" id="GO:0008941">
    <property type="term" value="F:nitric oxide dioxygenase NAD(P)H activity"/>
    <property type="evidence" value="ECO:0007669"/>
    <property type="project" value="UniProtKB-EC"/>
</dbReference>
<dbReference type="InterPro" id="IPR001041">
    <property type="entry name" value="2Fe-2S_ferredoxin-type"/>
</dbReference>
<evidence type="ECO:0000256" key="17">
    <source>
        <dbReference type="ARBA" id="ARBA00049433"/>
    </source>
</evidence>
<comment type="similarity">
    <text evidence="3">In the C-terminal section; belongs to the flavoprotein pyridine nucleotide cytochrome reductase family.</text>
</comment>
<dbReference type="Gene3D" id="3.10.20.30">
    <property type="match status" value="1"/>
</dbReference>
<organism evidence="21 22">
    <name type="scientific">Rhizobium grahamii CCGE 502</name>
    <dbReference type="NCBI Taxonomy" id="990285"/>
    <lineage>
        <taxon>Bacteria</taxon>
        <taxon>Pseudomonadati</taxon>
        <taxon>Pseudomonadota</taxon>
        <taxon>Alphaproteobacteria</taxon>
        <taxon>Hyphomicrobiales</taxon>
        <taxon>Rhizobiaceae</taxon>
        <taxon>Rhizobium/Agrobacterium group</taxon>
        <taxon>Rhizobium</taxon>
    </lineage>
</organism>
<dbReference type="HOGENOM" id="CLU_003827_14_4_5"/>
<dbReference type="SUPFAM" id="SSF63380">
    <property type="entry name" value="Riboflavin synthase domain-like"/>
    <property type="match status" value="1"/>
</dbReference>
<dbReference type="EMBL" id="AEYE02000028">
    <property type="protein sequence ID" value="EPE96099.1"/>
    <property type="molecule type" value="Genomic_DNA"/>
</dbReference>
<dbReference type="STRING" id="990285.RGCCGE502_21720"/>
<evidence type="ECO:0000256" key="4">
    <source>
        <dbReference type="ARBA" id="ARBA00012229"/>
    </source>
</evidence>
<dbReference type="SUPFAM" id="SSF52343">
    <property type="entry name" value="Ferredoxin reductase-like, C-terminal NADP-linked domain"/>
    <property type="match status" value="1"/>
</dbReference>
<dbReference type="PRINTS" id="PR00371">
    <property type="entry name" value="FPNCR"/>
</dbReference>
<dbReference type="InterPro" id="IPR006058">
    <property type="entry name" value="2Fe2S_fd_BS"/>
</dbReference>
<keyword evidence="13" id="KW-0411">Iron-sulfur</keyword>
<dbReference type="PANTHER" id="PTHR47354:SF6">
    <property type="entry name" value="NADH OXIDOREDUCTASE HCR"/>
    <property type="match status" value="1"/>
</dbReference>
<comment type="cofactor">
    <cofactor evidence="2">
        <name>FAD</name>
        <dbReference type="ChEBI" id="CHEBI:57692"/>
    </cofactor>
</comment>
<evidence type="ECO:0000256" key="15">
    <source>
        <dbReference type="ARBA" id="ARBA00034078"/>
    </source>
</evidence>
<dbReference type="AlphaFoldDB" id="S3HBX2"/>
<keyword evidence="22" id="KW-1185">Reference proteome</keyword>
<dbReference type="RefSeq" id="WP_016556299.1">
    <property type="nucleotide sequence ID" value="NZ_AEYE02000028.1"/>
</dbReference>
<evidence type="ECO:0000259" key="19">
    <source>
        <dbReference type="PROSITE" id="PS51085"/>
    </source>
</evidence>
<dbReference type="PROSITE" id="PS51085">
    <property type="entry name" value="2FE2S_FER_2"/>
    <property type="match status" value="1"/>
</dbReference>
<comment type="cofactor">
    <cofactor evidence="15">
        <name>[2Fe-2S] cluster</name>
        <dbReference type="ChEBI" id="CHEBI:190135"/>
    </cofactor>
</comment>
<evidence type="ECO:0000256" key="18">
    <source>
        <dbReference type="ARBA" id="ARBA00061434"/>
    </source>
</evidence>
<comment type="catalytic activity">
    <reaction evidence="16">
        <text>2 nitric oxide + NADH + 2 O2 = 2 nitrate + NAD(+) + H(+)</text>
        <dbReference type="Rhea" id="RHEA:19469"/>
        <dbReference type="ChEBI" id="CHEBI:15378"/>
        <dbReference type="ChEBI" id="CHEBI:15379"/>
        <dbReference type="ChEBI" id="CHEBI:16480"/>
        <dbReference type="ChEBI" id="CHEBI:17632"/>
        <dbReference type="ChEBI" id="CHEBI:57540"/>
        <dbReference type="ChEBI" id="CHEBI:57945"/>
        <dbReference type="EC" id="1.14.12.17"/>
    </reaction>
</comment>
<dbReference type="InterPro" id="IPR001709">
    <property type="entry name" value="Flavoprot_Pyr_Nucl_cyt_Rdtase"/>
</dbReference>
<evidence type="ECO:0000256" key="5">
    <source>
        <dbReference type="ARBA" id="ARBA00022617"/>
    </source>
</evidence>
<reference evidence="21 22" key="1">
    <citation type="journal article" date="2012" name="J. Bacteriol.">
        <title>Genome sequence of Rhizobium grahamii CCGE502, a broad-host-range symbiont with low nodulation competitiveness in Phaseolus vulgaris.</title>
        <authorList>
            <person name="Althabegoiti M.J."/>
            <person name="Lozano L."/>
            <person name="Torres-Tejerizo G."/>
            <person name="Ormeno-Orrillo E."/>
            <person name="Rogel M.A."/>
            <person name="Gonzalez V."/>
            <person name="Martinez-Romero E."/>
        </authorList>
    </citation>
    <scope>NUCLEOTIDE SEQUENCE [LARGE SCALE GENOMIC DNA]</scope>
    <source>
        <strain evidence="21 22">CCGE 502</strain>
    </source>
</reference>
<dbReference type="GO" id="GO:0046872">
    <property type="term" value="F:metal ion binding"/>
    <property type="evidence" value="ECO:0007669"/>
    <property type="project" value="UniProtKB-KW"/>
</dbReference>
<keyword evidence="14" id="KW-0520">NAD</keyword>
<comment type="similarity">
    <text evidence="18">In the N-terminal section; belongs to the FAD-binding oxidoreductase type 6 family.</text>
</comment>
<evidence type="ECO:0000313" key="21">
    <source>
        <dbReference type="EMBL" id="EPE96099.1"/>
    </source>
</evidence>
<dbReference type="Pfam" id="PF00175">
    <property type="entry name" value="NAD_binding_1"/>
    <property type="match status" value="1"/>
</dbReference>
<dbReference type="PROSITE" id="PS00197">
    <property type="entry name" value="2FE2S_FER_1"/>
    <property type="match status" value="1"/>
</dbReference>
<evidence type="ECO:0000256" key="16">
    <source>
        <dbReference type="ARBA" id="ARBA00048649"/>
    </source>
</evidence>
<protein>
    <recommendedName>
        <fullName evidence="4">nitric oxide dioxygenase</fullName>
        <ecNumber evidence="4">1.14.12.17</ecNumber>
    </recommendedName>
</protein>
<dbReference type="InterPro" id="IPR036010">
    <property type="entry name" value="2Fe-2S_ferredoxin-like_sf"/>
</dbReference>